<keyword evidence="2" id="KW-1185">Reference proteome</keyword>
<protein>
    <submittedName>
        <fullName evidence="1">Uncharacterized protein</fullName>
    </submittedName>
</protein>
<comment type="caution">
    <text evidence="1">The sequence shown here is derived from an EMBL/GenBank/DDBJ whole genome shotgun (WGS) entry which is preliminary data.</text>
</comment>
<reference evidence="1 2" key="1">
    <citation type="journal article" date="2023" name="Nucleic Acids Res.">
        <title>The hologenome of Daphnia magna reveals possible DNA methylation and microbiome-mediated evolution of the host genome.</title>
        <authorList>
            <person name="Chaturvedi A."/>
            <person name="Li X."/>
            <person name="Dhandapani V."/>
            <person name="Marshall H."/>
            <person name="Kissane S."/>
            <person name="Cuenca-Cambronero M."/>
            <person name="Asole G."/>
            <person name="Calvet F."/>
            <person name="Ruiz-Romero M."/>
            <person name="Marangio P."/>
            <person name="Guigo R."/>
            <person name="Rago D."/>
            <person name="Mirbahai L."/>
            <person name="Eastwood N."/>
            <person name="Colbourne J.K."/>
            <person name="Zhou J."/>
            <person name="Mallon E."/>
            <person name="Orsini L."/>
        </authorList>
    </citation>
    <scope>NUCLEOTIDE SEQUENCE [LARGE SCALE GENOMIC DNA]</scope>
    <source>
        <strain evidence="1">LRV0_1</strain>
    </source>
</reference>
<accession>A0ABQ9Z4J6</accession>
<sequence length="90" mass="10393">MDYWPTIGRMRTFHAKLLENRDEHIEELQQRVKELEEGPDKDVEVVGPDYYKLLGVERNAGTRVSPIGSTRSPRVNSTVRVVRGPPFQPF</sequence>
<evidence type="ECO:0000313" key="1">
    <source>
        <dbReference type="EMBL" id="KAK4007815.1"/>
    </source>
</evidence>
<gene>
    <name evidence="1" type="ORF">OUZ56_012967</name>
</gene>
<dbReference type="EMBL" id="JAOYFB010000002">
    <property type="protein sequence ID" value="KAK4007815.1"/>
    <property type="molecule type" value="Genomic_DNA"/>
</dbReference>
<proteinExistence type="predicted"/>
<organism evidence="1 2">
    <name type="scientific">Daphnia magna</name>
    <dbReference type="NCBI Taxonomy" id="35525"/>
    <lineage>
        <taxon>Eukaryota</taxon>
        <taxon>Metazoa</taxon>
        <taxon>Ecdysozoa</taxon>
        <taxon>Arthropoda</taxon>
        <taxon>Crustacea</taxon>
        <taxon>Branchiopoda</taxon>
        <taxon>Diplostraca</taxon>
        <taxon>Cladocera</taxon>
        <taxon>Anomopoda</taxon>
        <taxon>Daphniidae</taxon>
        <taxon>Daphnia</taxon>
    </lineage>
</organism>
<evidence type="ECO:0000313" key="2">
    <source>
        <dbReference type="Proteomes" id="UP001234178"/>
    </source>
</evidence>
<dbReference type="Proteomes" id="UP001234178">
    <property type="component" value="Unassembled WGS sequence"/>
</dbReference>
<name>A0ABQ9Z4J6_9CRUS</name>